<dbReference type="RefSeq" id="WP_250140248.1">
    <property type="nucleotide sequence ID" value="NZ_JALIQP010000002.1"/>
</dbReference>
<evidence type="ECO:0000313" key="1">
    <source>
        <dbReference type="EMBL" id="MFC4543066.1"/>
    </source>
</evidence>
<accession>A0ABD5PR51</accession>
<comment type="caution">
    <text evidence="1">The sequence shown here is derived from an EMBL/GenBank/DDBJ whole genome shotgun (WGS) entry which is preliminary data.</text>
</comment>
<gene>
    <name evidence="1" type="ORF">ACFO5R_14145</name>
</gene>
<proteinExistence type="predicted"/>
<keyword evidence="2" id="KW-1185">Reference proteome</keyword>
<protein>
    <submittedName>
        <fullName evidence="1">Uncharacterized protein</fullName>
    </submittedName>
</protein>
<dbReference type="Proteomes" id="UP001595898">
    <property type="component" value="Unassembled WGS sequence"/>
</dbReference>
<organism evidence="1 2">
    <name type="scientific">Halosolutus amylolyticus</name>
    <dbReference type="NCBI Taxonomy" id="2932267"/>
    <lineage>
        <taxon>Archaea</taxon>
        <taxon>Methanobacteriati</taxon>
        <taxon>Methanobacteriota</taxon>
        <taxon>Stenosarchaea group</taxon>
        <taxon>Halobacteria</taxon>
        <taxon>Halobacteriales</taxon>
        <taxon>Natrialbaceae</taxon>
        <taxon>Halosolutus</taxon>
    </lineage>
</organism>
<reference evidence="1 2" key="1">
    <citation type="journal article" date="2019" name="Int. J. Syst. Evol. Microbiol.">
        <title>The Global Catalogue of Microorganisms (GCM) 10K type strain sequencing project: providing services to taxonomists for standard genome sequencing and annotation.</title>
        <authorList>
            <consortium name="The Broad Institute Genomics Platform"/>
            <consortium name="The Broad Institute Genome Sequencing Center for Infectious Disease"/>
            <person name="Wu L."/>
            <person name="Ma J."/>
        </authorList>
    </citation>
    <scope>NUCLEOTIDE SEQUENCE [LARGE SCALE GENOMIC DNA]</scope>
    <source>
        <strain evidence="1 2">WLHS5</strain>
    </source>
</reference>
<sequence length="92" mass="10849">MNDGYDHYLDQTRDTVYCWFNPESGDTLYRTDGAETDLFFHSVGEAERFLKQEAAQDTGKDYTRMCLYEIHVQRVEYAANILMDQSEIDDFQ</sequence>
<evidence type="ECO:0000313" key="2">
    <source>
        <dbReference type="Proteomes" id="UP001595898"/>
    </source>
</evidence>
<dbReference type="AlphaFoldDB" id="A0ABD5PR51"/>
<dbReference type="EMBL" id="JBHSFA010000007">
    <property type="protein sequence ID" value="MFC4543066.1"/>
    <property type="molecule type" value="Genomic_DNA"/>
</dbReference>
<name>A0ABD5PR51_9EURY</name>